<sequence length="289" mass="32875">MTTVWPKELHTKAEVVLYSALCDFYQGFTMFSKGEHNDAVTITKTSQTYMVAFQNVHIAHRAIAVMVGDDRVVLDQFFPDSPAMSTNAVISFKQYFGTDFSFPVKTTDCVMHKDKKLAIWNLTPFQRRAASLGQFWFKKQMSKKKDALIYMRKLDKDYGDGKTNLPSHKYVVEGDDRQVEKFRTRQYQSEAFIAEIYGRLFRYYTLSGKIGGNQDVNNKAPGSNQDDSDDCYSCDEWFGDKLSNGALQSSNLDKGVASKLNYPDIPTGGYSSLMFGRVSNSPFGRYLTY</sequence>
<dbReference type="Proteomes" id="UP000009328">
    <property type="component" value="Unassembled WGS sequence"/>
</dbReference>
<name>K0KPQ7_WICCF</name>
<evidence type="ECO:0000313" key="1">
    <source>
        <dbReference type="EMBL" id="CCH44147.1"/>
    </source>
</evidence>
<keyword evidence="2" id="KW-1185">Reference proteome</keyword>
<proteinExistence type="predicted"/>
<dbReference type="InParanoid" id="K0KPQ7"/>
<comment type="caution">
    <text evidence="1">The sequence shown here is derived from an EMBL/GenBank/DDBJ whole genome shotgun (WGS) entry which is preliminary data.</text>
</comment>
<dbReference type="AlphaFoldDB" id="K0KPQ7"/>
<protein>
    <submittedName>
        <fullName evidence="1">Uncharacterized protein</fullName>
    </submittedName>
</protein>
<organism evidence="1 2">
    <name type="scientific">Wickerhamomyces ciferrii (strain ATCC 14091 / BCRC 22168 / CBS 111 / JCM 3599 / NBRC 0793 / NRRL Y-1031 F-60-10)</name>
    <name type="common">Yeast</name>
    <name type="synonym">Pichia ciferrii</name>
    <dbReference type="NCBI Taxonomy" id="1206466"/>
    <lineage>
        <taxon>Eukaryota</taxon>
        <taxon>Fungi</taxon>
        <taxon>Dikarya</taxon>
        <taxon>Ascomycota</taxon>
        <taxon>Saccharomycotina</taxon>
        <taxon>Saccharomycetes</taxon>
        <taxon>Phaffomycetales</taxon>
        <taxon>Wickerhamomycetaceae</taxon>
        <taxon>Wickerhamomyces</taxon>
    </lineage>
</organism>
<dbReference type="HOGENOM" id="CLU_1147960_0_0_1"/>
<reference evidence="1 2" key="1">
    <citation type="journal article" date="2012" name="Eukaryot. Cell">
        <title>Draft genome sequence of Wickerhamomyces ciferrii NRRL Y-1031 F-60-10.</title>
        <authorList>
            <person name="Schneider J."/>
            <person name="Andrea H."/>
            <person name="Blom J."/>
            <person name="Jaenicke S."/>
            <person name="Ruckert C."/>
            <person name="Schorsch C."/>
            <person name="Szczepanowski R."/>
            <person name="Farwick M."/>
            <person name="Goesmann A."/>
            <person name="Puhler A."/>
            <person name="Schaffer S."/>
            <person name="Tauch A."/>
            <person name="Kohler T."/>
            <person name="Brinkrolf K."/>
        </authorList>
    </citation>
    <scope>NUCLEOTIDE SEQUENCE [LARGE SCALE GENOMIC DNA]</scope>
    <source>
        <strain evidence="2">ATCC 14091 / BCRC 22168 / CBS 111 / JCM 3599 / NBRC 0793 / NRRL Y-1031 F-60-10</strain>
    </source>
</reference>
<gene>
    <name evidence="1" type="ORF">BN7_3705</name>
</gene>
<dbReference type="EMBL" id="CAIF01000109">
    <property type="protein sequence ID" value="CCH44147.1"/>
    <property type="molecule type" value="Genomic_DNA"/>
</dbReference>
<accession>K0KPQ7</accession>
<evidence type="ECO:0000313" key="2">
    <source>
        <dbReference type="Proteomes" id="UP000009328"/>
    </source>
</evidence>